<sequence length="193" mass="21491">MGNDASKGCSTPLSDLEIAVLIANSRLSEKEIRAMYDDFQKNGGEGDGKISRDEFEEYYQKTVGIDDKRGILVDNAFAAFDANHDGYISFTEFVFAVLAHGKTDLNGILDFSFAVMDTSGDGRISFNELKTYLEKAMILAIGRKEASTINVDQHAKDIFRDFGLTQTQKLNKEQFIQGCTKNKELASIFTELK</sequence>
<name>A0A814HV20_ADIRI</name>
<comment type="similarity">
    <text evidence="1">Belongs to the recoverin family.</text>
</comment>
<dbReference type="SMART" id="SM00054">
    <property type="entry name" value="EFh"/>
    <property type="match status" value="4"/>
</dbReference>
<evidence type="ECO:0000259" key="7">
    <source>
        <dbReference type="PROSITE" id="PS50222"/>
    </source>
</evidence>
<keyword evidence="9" id="KW-1185">Reference proteome</keyword>
<keyword evidence="6" id="KW-0449">Lipoprotein</keyword>
<keyword evidence="4" id="KW-0677">Repeat</keyword>
<dbReference type="SUPFAM" id="SSF47473">
    <property type="entry name" value="EF-hand"/>
    <property type="match status" value="1"/>
</dbReference>
<evidence type="ECO:0000256" key="4">
    <source>
        <dbReference type="ARBA" id="ARBA00022737"/>
    </source>
</evidence>
<feature type="domain" description="EF-hand" evidence="7">
    <location>
        <begin position="104"/>
        <end position="139"/>
    </location>
</feature>
<comment type="caution">
    <text evidence="8">The sequence shown here is derived from an EMBL/GenBank/DDBJ whole genome shotgun (WGS) entry which is preliminary data.</text>
</comment>
<dbReference type="InterPro" id="IPR002048">
    <property type="entry name" value="EF_hand_dom"/>
</dbReference>
<dbReference type="CDD" id="cd00051">
    <property type="entry name" value="EFh"/>
    <property type="match status" value="2"/>
</dbReference>
<dbReference type="PANTHER" id="PTHR23055:SF178">
    <property type="entry name" value="NEUROCALCIN HOMOLOG"/>
    <property type="match status" value="1"/>
</dbReference>
<dbReference type="PROSITE" id="PS00018">
    <property type="entry name" value="EF_HAND_1"/>
    <property type="match status" value="2"/>
</dbReference>
<dbReference type="Proteomes" id="UP000663828">
    <property type="component" value="Unassembled WGS sequence"/>
</dbReference>
<feature type="domain" description="EF-hand" evidence="7">
    <location>
        <begin position="68"/>
        <end position="103"/>
    </location>
</feature>
<evidence type="ECO:0000313" key="9">
    <source>
        <dbReference type="Proteomes" id="UP000663828"/>
    </source>
</evidence>
<reference evidence="8" key="1">
    <citation type="submission" date="2021-02" db="EMBL/GenBank/DDBJ databases">
        <authorList>
            <person name="Nowell W R."/>
        </authorList>
    </citation>
    <scope>NUCLEOTIDE SEQUENCE</scope>
</reference>
<feature type="domain" description="EF-hand" evidence="7">
    <location>
        <begin position="27"/>
        <end position="65"/>
    </location>
</feature>
<keyword evidence="5" id="KW-0106">Calcium</keyword>
<evidence type="ECO:0000256" key="2">
    <source>
        <dbReference type="ARBA" id="ARBA00022707"/>
    </source>
</evidence>
<proteinExistence type="inferred from homology"/>
<keyword evidence="3" id="KW-0479">Metal-binding</keyword>
<dbReference type="InterPro" id="IPR011992">
    <property type="entry name" value="EF-hand-dom_pair"/>
</dbReference>
<dbReference type="InterPro" id="IPR018247">
    <property type="entry name" value="EF_Hand_1_Ca_BS"/>
</dbReference>
<accession>A0A814HV20</accession>
<evidence type="ECO:0000313" key="8">
    <source>
        <dbReference type="EMBL" id="CAF1015373.1"/>
    </source>
</evidence>
<evidence type="ECO:0000256" key="6">
    <source>
        <dbReference type="ARBA" id="ARBA00023288"/>
    </source>
</evidence>
<gene>
    <name evidence="8" type="ORF">XAT740_LOCUS13946</name>
</gene>
<evidence type="ECO:0000256" key="5">
    <source>
        <dbReference type="ARBA" id="ARBA00022837"/>
    </source>
</evidence>
<dbReference type="GO" id="GO:0005509">
    <property type="term" value="F:calcium ion binding"/>
    <property type="evidence" value="ECO:0007669"/>
    <property type="project" value="InterPro"/>
</dbReference>
<dbReference type="PROSITE" id="PS50222">
    <property type="entry name" value="EF_HAND_2"/>
    <property type="match status" value="3"/>
</dbReference>
<dbReference type="PANTHER" id="PTHR23055">
    <property type="entry name" value="CALCIUM BINDING PROTEINS"/>
    <property type="match status" value="1"/>
</dbReference>
<dbReference type="EMBL" id="CAJNOR010000823">
    <property type="protein sequence ID" value="CAF1015373.1"/>
    <property type="molecule type" value="Genomic_DNA"/>
</dbReference>
<protein>
    <recommendedName>
        <fullName evidence="7">EF-hand domain-containing protein</fullName>
    </recommendedName>
</protein>
<dbReference type="InterPro" id="IPR028846">
    <property type="entry name" value="Recoverin"/>
</dbReference>
<keyword evidence="2" id="KW-0519">Myristate</keyword>
<organism evidence="8 9">
    <name type="scientific">Adineta ricciae</name>
    <name type="common">Rotifer</name>
    <dbReference type="NCBI Taxonomy" id="249248"/>
    <lineage>
        <taxon>Eukaryota</taxon>
        <taxon>Metazoa</taxon>
        <taxon>Spiralia</taxon>
        <taxon>Gnathifera</taxon>
        <taxon>Rotifera</taxon>
        <taxon>Eurotatoria</taxon>
        <taxon>Bdelloidea</taxon>
        <taxon>Adinetida</taxon>
        <taxon>Adinetidae</taxon>
        <taxon>Adineta</taxon>
    </lineage>
</organism>
<dbReference type="Gene3D" id="1.10.238.10">
    <property type="entry name" value="EF-hand"/>
    <property type="match status" value="1"/>
</dbReference>
<evidence type="ECO:0000256" key="3">
    <source>
        <dbReference type="ARBA" id="ARBA00022723"/>
    </source>
</evidence>
<evidence type="ECO:0000256" key="1">
    <source>
        <dbReference type="ARBA" id="ARBA00006049"/>
    </source>
</evidence>
<dbReference type="AlphaFoldDB" id="A0A814HV20"/>
<dbReference type="Pfam" id="PF13499">
    <property type="entry name" value="EF-hand_7"/>
    <property type="match status" value="1"/>
</dbReference>